<dbReference type="GO" id="GO:0042834">
    <property type="term" value="F:peptidoglycan binding"/>
    <property type="evidence" value="ECO:0007669"/>
    <property type="project" value="InterPro"/>
</dbReference>
<evidence type="ECO:0000256" key="1">
    <source>
        <dbReference type="ARBA" id="ARBA00022801"/>
    </source>
</evidence>
<dbReference type="Pfam" id="PF01520">
    <property type="entry name" value="Amidase_3"/>
    <property type="match status" value="1"/>
</dbReference>
<name>A0A841PWB2_9BACL</name>
<dbReference type="RefSeq" id="WP_184402561.1">
    <property type="nucleotide sequence ID" value="NZ_JACHHJ010000001.1"/>
</dbReference>
<evidence type="ECO:0000313" key="3">
    <source>
        <dbReference type="EMBL" id="MBB6448583.1"/>
    </source>
</evidence>
<dbReference type="InterPro" id="IPR002901">
    <property type="entry name" value="MGlyc_endo_b_GlcNAc-like_dom"/>
</dbReference>
<dbReference type="Gene3D" id="3.30.70.1070">
    <property type="entry name" value="Sporulation related repeat"/>
    <property type="match status" value="1"/>
</dbReference>
<keyword evidence="1" id="KW-0378">Hydrolase</keyword>
<reference evidence="3 4" key="1">
    <citation type="submission" date="2020-08" db="EMBL/GenBank/DDBJ databases">
        <title>Genomic Encyclopedia of Type Strains, Phase IV (KMG-IV): sequencing the most valuable type-strain genomes for metagenomic binning, comparative biology and taxonomic classification.</title>
        <authorList>
            <person name="Goeker M."/>
        </authorList>
    </citation>
    <scope>NUCLEOTIDE SEQUENCE [LARGE SCALE GENOMIC DNA]</scope>
    <source>
        <strain evidence="3 4">DSM 21769</strain>
    </source>
</reference>
<dbReference type="GO" id="GO:0030288">
    <property type="term" value="C:outer membrane-bounded periplasmic space"/>
    <property type="evidence" value="ECO:0007669"/>
    <property type="project" value="TreeGrafter"/>
</dbReference>
<dbReference type="PANTHER" id="PTHR30404:SF0">
    <property type="entry name" value="N-ACETYLMURAMOYL-L-ALANINE AMIDASE AMIC"/>
    <property type="match status" value="1"/>
</dbReference>
<sequence length="443" mass="49352">MKLYLDPGHGGNDTGATGNGLQEKNIVLDIALRIRDILLSAYNNVEVNMSRTTDTFVSLGQRTSEANAWGADYFLSIHCNAFNGSANGYEDYIHSSLSDTSQTAVYQEILHDEIMKQNNLSDRGRKKANFHVLRETTMSALLTENGFIDHSGDAALMQDDSWRQAVARGHVNGLERAFNLERRDHSGTIYRVIAGSFQQEANAEQRVEHLASHGIESFIVSTQLSGEVWYRVQAGAFESRQNAEQRLAELEEVGIDDGFIIEQDATNAVEEYSIEGPVWLSPAQMDRYVQAINPDAPQLGRYYLTLGEYYGIKGDVAFAQALHETDYFRFTGVVEPEQNNYAGIGATGPNEPGASFDTPRNGVLAHLQHLFAYASTETLPDKYPFTDPRFDLVQRGSAPTWVDLNGKWAVPGDQYGQSILDLYERMVEAAINELESILNELEM</sequence>
<dbReference type="CDD" id="cd02696">
    <property type="entry name" value="MurNAc-LAA"/>
    <property type="match status" value="1"/>
</dbReference>
<evidence type="ECO:0000313" key="4">
    <source>
        <dbReference type="Proteomes" id="UP000568839"/>
    </source>
</evidence>
<comment type="caution">
    <text evidence="3">The sequence shown here is derived from an EMBL/GenBank/DDBJ whole genome shotgun (WGS) entry which is preliminary data.</text>
</comment>
<protein>
    <recommendedName>
        <fullName evidence="2">SPOR domain-containing protein</fullName>
    </recommendedName>
</protein>
<proteinExistence type="predicted"/>
<dbReference type="Pfam" id="PF01832">
    <property type="entry name" value="Glucosaminidase"/>
    <property type="match status" value="1"/>
</dbReference>
<dbReference type="InterPro" id="IPR007730">
    <property type="entry name" value="SPOR-like_dom"/>
</dbReference>
<dbReference type="GO" id="GO:0004040">
    <property type="term" value="F:amidase activity"/>
    <property type="evidence" value="ECO:0007669"/>
    <property type="project" value="InterPro"/>
</dbReference>
<dbReference type="Proteomes" id="UP000568839">
    <property type="component" value="Unassembled WGS sequence"/>
</dbReference>
<dbReference type="InterPro" id="IPR002508">
    <property type="entry name" value="MurNAc-LAA_cat"/>
</dbReference>
<dbReference type="GO" id="GO:0008745">
    <property type="term" value="F:N-acetylmuramoyl-L-alanine amidase activity"/>
    <property type="evidence" value="ECO:0007669"/>
    <property type="project" value="InterPro"/>
</dbReference>
<accession>A0A841PWB2</accession>
<feature type="domain" description="SPOR" evidence="2">
    <location>
        <begin position="184"/>
        <end position="263"/>
    </location>
</feature>
<dbReference type="EMBL" id="JACHHJ010000001">
    <property type="protein sequence ID" value="MBB6448583.1"/>
    <property type="molecule type" value="Genomic_DNA"/>
</dbReference>
<dbReference type="PROSITE" id="PS51724">
    <property type="entry name" value="SPOR"/>
    <property type="match status" value="1"/>
</dbReference>
<dbReference type="SUPFAM" id="SSF53187">
    <property type="entry name" value="Zn-dependent exopeptidases"/>
    <property type="match status" value="1"/>
</dbReference>
<dbReference type="AlphaFoldDB" id="A0A841PWB2"/>
<dbReference type="GO" id="GO:0009253">
    <property type="term" value="P:peptidoglycan catabolic process"/>
    <property type="evidence" value="ECO:0007669"/>
    <property type="project" value="InterPro"/>
</dbReference>
<dbReference type="SUPFAM" id="SSF110997">
    <property type="entry name" value="Sporulation related repeat"/>
    <property type="match status" value="1"/>
</dbReference>
<dbReference type="PANTHER" id="PTHR30404">
    <property type="entry name" value="N-ACETYLMURAMOYL-L-ALANINE AMIDASE"/>
    <property type="match status" value="1"/>
</dbReference>
<dbReference type="InterPro" id="IPR050695">
    <property type="entry name" value="N-acetylmuramoyl_amidase_3"/>
</dbReference>
<evidence type="ECO:0000259" key="2">
    <source>
        <dbReference type="PROSITE" id="PS51724"/>
    </source>
</evidence>
<dbReference type="Pfam" id="PF05036">
    <property type="entry name" value="SPOR"/>
    <property type="match status" value="1"/>
</dbReference>
<dbReference type="Gene3D" id="3.40.630.40">
    <property type="entry name" value="Zn-dependent exopeptidases"/>
    <property type="match status" value="1"/>
</dbReference>
<dbReference type="InterPro" id="IPR036680">
    <property type="entry name" value="SPOR-like_sf"/>
</dbReference>
<organism evidence="3 4">
    <name type="scientific">Geomicrobium halophilum</name>
    <dbReference type="NCBI Taxonomy" id="549000"/>
    <lineage>
        <taxon>Bacteria</taxon>
        <taxon>Bacillati</taxon>
        <taxon>Bacillota</taxon>
        <taxon>Bacilli</taxon>
        <taxon>Bacillales</taxon>
        <taxon>Geomicrobium</taxon>
    </lineage>
</organism>
<keyword evidence="4" id="KW-1185">Reference proteome</keyword>
<gene>
    <name evidence="3" type="ORF">HNR44_000532</name>
</gene>
<dbReference type="SMART" id="SM00646">
    <property type="entry name" value="Ami_3"/>
    <property type="match status" value="1"/>
</dbReference>